<dbReference type="GO" id="GO:0005524">
    <property type="term" value="F:ATP binding"/>
    <property type="evidence" value="ECO:0007669"/>
    <property type="project" value="InterPro"/>
</dbReference>
<keyword evidence="2" id="KW-0418">Kinase</keyword>
<keyword evidence="3" id="KW-1185">Reference proteome</keyword>
<proteinExistence type="predicted"/>
<keyword evidence="2" id="KW-0808">Transferase</keyword>
<gene>
    <name evidence="2" type="ORF">SAMN04244570_0921</name>
</gene>
<dbReference type="AlphaFoldDB" id="A0A1T4XKD9"/>
<dbReference type="Gene3D" id="3.40.50.300">
    <property type="entry name" value="P-loop containing nucleotide triphosphate hydrolases"/>
    <property type="match status" value="1"/>
</dbReference>
<dbReference type="EMBL" id="FUYJ01000001">
    <property type="protein sequence ID" value="SKA90032.1"/>
    <property type="molecule type" value="Genomic_DNA"/>
</dbReference>
<name>A0A1T4XKD9_9BACL</name>
<evidence type="ECO:0000313" key="2">
    <source>
        <dbReference type="EMBL" id="SKA90032.1"/>
    </source>
</evidence>
<sequence>MSANLPNLHTGYTVVIGIDGLGGSGKSTYARDLQQAIKGVHLFHLDDFIHPKKIRYNEEYEEWYGYYYLQWRYEYLINELLVPLKNGGKVRRTIELYDKETDGYIEQEIDIPSGSIVLIEGVFLQRPEIRPYVDHVIFLEVDKQTRLKRVIDRDVYIGTKEEIISKYERRYFPAEEMYMKLCNPLASAHYIDR</sequence>
<reference evidence="3" key="1">
    <citation type="submission" date="2017-02" db="EMBL/GenBank/DDBJ databases">
        <authorList>
            <person name="Varghese N."/>
            <person name="Submissions S."/>
        </authorList>
    </citation>
    <scope>NUCLEOTIDE SEQUENCE [LARGE SCALE GENOMIC DNA]</scope>
    <source>
        <strain evidence="3">DSM 23966</strain>
    </source>
</reference>
<dbReference type="Proteomes" id="UP000190042">
    <property type="component" value="Unassembled WGS sequence"/>
</dbReference>
<dbReference type="GO" id="GO:0016301">
    <property type="term" value="F:kinase activity"/>
    <property type="evidence" value="ECO:0007669"/>
    <property type="project" value="UniProtKB-KW"/>
</dbReference>
<dbReference type="Pfam" id="PF00485">
    <property type="entry name" value="PRK"/>
    <property type="match status" value="1"/>
</dbReference>
<dbReference type="InterPro" id="IPR027417">
    <property type="entry name" value="P-loop_NTPase"/>
</dbReference>
<dbReference type="RefSeq" id="WP_009496534.1">
    <property type="nucleotide sequence ID" value="NZ_FUYJ01000001.1"/>
</dbReference>
<dbReference type="InterPro" id="IPR006083">
    <property type="entry name" value="PRK/URK"/>
</dbReference>
<feature type="domain" description="Phosphoribulokinase/uridine kinase" evidence="1">
    <location>
        <begin position="15"/>
        <end position="170"/>
    </location>
</feature>
<accession>A0A1T4XKD9</accession>
<dbReference type="PANTHER" id="PTHR10285">
    <property type="entry name" value="URIDINE KINASE"/>
    <property type="match status" value="1"/>
</dbReference>
<dbReference type="SUPFAM" id="SSF52540">
    <property type="entry name" value="P-loop containing nucleoside triphosphate hydrolases"/>
    <property type="match status" value="1"/>
</dbReference>
<organism evidence="2 3">
    <name type="scientific">Sporosarcina newyorkensis</name>
    <dbReference type="NCBI Taxonomy" id="759851"/>
    <lineage>
        <taxon>Bacteria</taxon>
        <taxon>Bacillati</taxon>
        <taxon>Bacillota</taxon>
        <taxon>Bacilli</taxon>
        <taxon>Bacillales</taxon>
        <taxon>Caryophanaceae</taxon>
        <taxon>Sporosarcina</taxon>
    </lineage>
</organism>
<evidence type="ECO:0000259" key="1">
    <source>
        <dbReference type="Pfam" id="PF00485"/>
    </source>
</evidence>
<protein>
    <submittedName>
        <fullName evidence="2">Uridine kinase</fullName>
    </submittedName>
</protein>
<evidence type="ECO:0000313" key="3">
    <source>
        <dbReference type="Proteomes" id="UP000190042"/>
    </source>
</evidence>